<gene>
    <name evidence="1" type="ORF">FIBSPDRAFT_874417</name>
</gene>
<dbReference type="Proteomes" id="UP000076532">
    <property type="component" value="Unassembled WGS sequence"/>
</dbReference>
<proteinExistence type="predicted"/>
<organism evidence="1 2">
    <name type="scientific">Athelia psychrophila</name>
    <dbReference type="NCBI Taxonomy" id="1759441"/>
    <lineage>
        <taxon>Eukaryota</taxon>
        <taxon>Fungi</taxon>
        <taxon>Dikarya</taxon>
        <taxon>Basidiomycota</taxon>
        <taxon>Agaricomycotina</taxon>
        <taxon>Agaricomycetes</taxon>
        <taxon>Agaricomycetidae</taxon>
        <taxon>Atheliales</taxon>
        <taxon>Atheliaceae</taxon>
        <taxon>Athelia</taxon>
    </lineage>
</organism>
<evidence type="ECO:0000313" key="1">
    <source>
        <dbReference type="EMBL" id="KZP08599.1"/>
    </source>
</evidence>
<dbReference type="EMBL" id="KV417718">
    <property type="protein sequence ID" value="KZP08599.1"/>
    <property type="molecule type" value="Genomic_DNA"/>
</dbReference>
<keyword evidence="2" id="KW-1185">Reference proteome</keyword>
<dbReference type="AlphaFoldDB" id="A0A165XJA8"/>
<name>A0A165XJA8_9AGAM</name>
<protein>
    <submittedName>
        <fullName evidence="1">Uncharacterized protein</fullName>
    </submittedName>
</protein>
<dbReference type="OrthoDB" id="2948070at2759"/>
<accession>A0A165XJA8</accession>
<evidence type="ECO:0000313" key="2">
    <source>
        <dbReference type="Proteomes" id="UP000076532"/>
    </source>
</evidence>
<reference evidence="1 2" key="1">
    <citation type="journal article" date="2016" name="Mol. Biol. Evol.">
        <title>Comparative Genomics of Early-Diverging Mushroom-Forming Fungi Provides Insights into the Origins of Lignocellulose Decay Capabilities.</title>
        <authorList>
            <person name="Nagy L.G."/>
            <person name="Riley R."/>
            <person name="Tritt A."/>
            <person name="Adam C."/>
            <person name="Daum C."/>
            <person name="Floudas D."/>
            <person name="Sun H."/>
            <person name="Yadav J.S."/>
            <person name="Pangilinan J."/>
            <person name="Larsson K.H."/>
            <person name="Matsuura K."/>
            <person name="Barry K."/>
            <person name="Labutti K."/>
            <person name="Kuo R."/>
            <person name="Ohm R.A."/>
            <person name="Bhattacharya S.S."/>
            <person name="Shirouzu T."/>
            <person name="Yoshinaga Y."/>
            <person name="Martin F.M."/>
            <person name="Grigoriev I.V."/>
            <person name="Hibbett D.S."/>
        </authorList>
    </citation>
    <scope>NUCLEOTIDE SEQUENCE [LARGE SCALE GENOMIC DNA]</scope>
    <source>
        <strain evidence="1 2">CBS 109695</strain>
    </source>
</reference>
<dbReference type="Gene3D" id="3.60.130.30">
    <property type="match status" value="1"/>
</dbReference>
<sequence length="151" mass="16949">MVQTAETHQNSKDLLLKLGIVSHHVNSFLYHADRTHYQDAKALRTATIHNLGSPNTMCNIDPLVYEGREILFNQVSGDHIDIQDPPNSWAVLTAFGNNTPVVLSIPQLNLHISFEPGDTIAIRRRVLKHSTSSWEQGQRIVIPHFTHTASL</sequence>